<comment type="caution">
    <text evidence="1">The sequence shown here is derived from an EMBL/GenBank/DDBJ whole genome shotgun (WGS) entry which is preliminary data.</text>
</comment>
<reference evidence="1 2" key="1">
    <citation type="journal article" date="2023" name="Sci. Data">
        <title>Genome assembly of the Korean intertidal mud-creeper Batillaria attramentaria.</title>
        <authorList>
            <person name="Patra A.K."/>
            <person name="Ho P.T."/>
            <person name="Jun S."/>
            <person name="Lee S.J."/>
            <person name="Kim Y."/>
            <person name="Won Y.J."/>
        </authorList>
    </citation>
    <scope>NUCLEOTIDE SEQUENCE [LARGE SCALE GENOMIC DNA]</scope>
    <source>
        <strain evidence="1">Wonlab-2016</strain>
    </source>
</reference>
<dbReference type="EMBL" id="JACVVK020000242">
    <property type="protein sequence ID" value="KAK7482559.1"/>
    <property type="molecule type" value="Genomic_DNA"/>
</dbReference>
<evidence type="ECO:0000313" key="1">
    <source>
        <dbReference type="EMBL" id="KAK7482559.1"/>
    </source>
</evidence>
<organism evidence="1 2">
    <name type="scientific">Batillaria attramentaria</name>
    <dbReference type="NCBI Taxonomy" id="370345"/>
    <lineage>
        <taxon>Eukaryota</taxon>
        <taxon>Metazoa</taxon>
        <taxon>Spiralia</taxon>
        <taxon>Lophotrochozoa</taxon>
        <taxon>Mollusca</taxon>
        <taxon>Gastropoda</taxon>
        <taxon>Caenogastropoda</taxon>
        <taxon>Sorbeoconcha</taxon>
        <taxon>Cerithioidea</taxon>
        <taxon>Batillariidae</taxon>
        <taxon>Batillaria</taxon>
    </lineage>
</organism>
<accession>A0ABD0K5L8</accession>
<sequence length="126" mass="14670">MYCIINGLRKAKLSHYFVLTGSCICQCEQHKSICALGKVYRRTCLSCNQDKPIDRPQRNLPEQYQRREFLAFGMTSSYTVANYAKRPNPSRFWRFPSGSVGASEYRKSKNDNCTFIHVDDPLYARR</sequence>
<dbReference type="Proteomes" id="UP001519460">
    <property type="component" value="Unassembled WGS sequence"/>
</dbReference>
<evidence type="ECO:0000313" key="2">
    <source>
        <dbReference type="Proteomes" id="UP001519460"/>
    </source>
</evidence>
<name>A0ABD0K5L8_9CAEN</name>
<keyword evidence="2" id="KW-1185">Reference proteome</keyword>
<dbReference type="AlphaFoldDB" id="A0ABD0K5L8"/>
<gene>
    <name evidence="1" type="ORF">BaRGS_00026160</name>
</gene>
<proteinExistence type="predicted"/>
<protein>
    <submittedName>
        <fullName evidence="1">Uncharacterized protein</fullName>
    </submittedName>
</protein>